<keyword evidence="7" id="KW-0449">Lipoprotein</keyword>
<dbReference type="PROSITE" id="PS51257">
    <property type="entry name" value="PROKAR_LIPOPROTEIN"/>
    <property type="match status" value="1"/>
</dbReference>
<dbReference type="NCBIfam" id="TIGR02887">
    <property type="entry name" value="spore_ger_x_C"/>
    <property type="match status" value="1"/>
</dbReference>
<evidence type="ECO:0000256" key="4">
    <source>
        <dbReference type="ARBA" id="ARBA00022729"/>
    </source>
</evidence>
<feature type="domain" description="Spore germination GerAC-like C-terminal" evidence="8">
    <location>
        <begin position="202"/>
        <end position="358"/>
    </location>
</feature>
<keyword evidence="5" id="KW-0472">Membrane</keyword>
<reference evidence="10 11" key="1">
    <citation type="journal article" date="2019" name="Int. J. Syst. Evol. Microbiol.">
        <title>The Global Catalogue of Microorganisms (GCM) 10K type strain sequencing project: providing services to taxonomists for standard genome sequencing and annotation.</title>
        <authorList>
            <consortium name="The Broad Institute Genomics Platform"/>
            <consortium name="The Broad Institute Genome Sequencing Center for Infectious Disease"/>
            <person name="Wu L."/>
            <person name="Ma J."/>
        </authorList>
    </citation>
    <scope>NUCLEOTIDE SEQUENCE [LARGE SCALE GENOMIC DNA]</scope>
    <source>
        <strain evidence="10 11">JCM 1407</strain>
    </source>
</reference>
<dbReference type="Pfam" id="PF25198">
    <property type="entry name" value="Spore_GerAC_N"/>
    <property type="match status" value="1"/>
</dbReference>
<dbReference type="PANTHER" id="PTHR35789:SF1">
    <property type="entry name" value="SPORE GERMINATION PROTEIN B3"/>
    <property type="match status" value="1"/>
</dbReference>
<organism evidence="10 11">
    <name type="scientific">Clostridium oceanicum</name>
    <dbReference type="NCBI Taxonomy" id="1543"/>
    <lineage>
        <taxon>Bacteria</taxon>
        <taxon>Bacillati</taxon>
        <taxon>Bacillota</taxon>
        <taxon>Clostridia</taxon>
        <taxon>Eubacteriales</taxon>
        <taxon>Clostridiaceae</taxon>
        <taxon>Clostridium</taxon>
    </lineage>
</organism>
<dbReference type="InterPro" id="IPR046953">
    <property type="entry name" value="Spore_GerAC-like_C"/>
</dbReference>
<keyword evidence="6" id="KW-0564">Palmitate</keyword>
<comment type="caution">
    <text evidence="10">The sequence shown here is derived from an EMBL/GenBank/DDBJ whole genome shotgun (WGS) entry which is preliminary data.</text>
</comment>
<comment type="subcellular location">
    <subcellularLocation>
        <location evidence="1">Membrane</location>
        <topology evidence="1">Lipid-anchor</topology>
    </subcellularLocation>
</comment>
<dbReference type="Pfam" id="PF05504">
    <property type="entry name" value="Spore_GerAC"/>
    <property type="match status" value="1"/>
</dbReference>
<dbReference type="InterPro" id="IPR038501">
    <property type="entry name" value="Spore_GerAC_C_sf"/>
</dbReference>
<dbReference type="PANTHER" id="PTHR35789">
    <property type="entry name" value="SPORE GERMINATION PROTEIN B3"/>
    <property type="match status" value="1"/>
</dbReference>
<keyword evidence="4" id="KW-0732">Signal</keyword>
<evidence type="ECO:0000256" key="7">
    <source>
        <dbReference type="ARBA" id="ARBA00023288"/>
    </source>
</evidence>
<keyword evidence="3" id="KW-0309">Germination</keyword>
<evidence type="ECO:0000313" key="11">
    <source>
        <dbReference type="Proteomes" id="UP001501510"/>
    </source>
</evidence>
<dbReference type="InterPro" id="IPR057336">
    <property type="entry name" value="GerAC_N"/>
</dbReference>
<dbReference type="RefSeq" id="WP_343763876.1">
    <property type="nucleotide sequence ID" value="NZ_BAAACG010000019.1"/>
</dbReference>
<dbReference type="EMBL" id="BAAACG010000019">
    <property type="protein sequence ID" value="GAA0747026.1"/>
    <property type="molecule type" value="Genomic_DNA"/>
</dbReference>
<comment type="similarity">
    <text evidence="2">Belongs to the GerABKC lipoprotein family.</text>
</comment>
<sequence length="363" mass="41070">MKKLIAILLIISNITLVGCYSYKDINKLLFATAIVVDVVNDLPVIYVEAYKGVRDEPGQNDRVIFKGQGQTLMEAVKNLNLSASNEINYSQIKAIVFTENAANSDLEKFIDVLERNQQFVMRSFVCIFEGSGDELLDIKIPDEKFLGIFIHDLIKNVKTLSNSITLTLNDFLNKRVMPSKSEVATFIKLDRTNTKNKIILLGGAAIKDGIYKSRLNPDDTKGYNFLEGKSGKGVFQLANPHVKDSIISMEVLSNKTKTNFEYKDGTVYMYKNIKVSSTISQSQDKFYGSIDELEKLDVMAENLITKLCKGTFTKFKKKNLDIFDIENDFHRKYPNIKIDDIITKTELKINVDVNITDTAHIIN</sequence>
<evidence type="ECO:0000259" key="8">
    <source>
        <dbReference type="Pfam" id="PF05504"/>
    </source>
</evidence>
<evidence type="ECO:0000256" key="5">
    <source>
        <dbReference type="ARBA" id="ARBA00023136"/>
    </source>
</evidence>
<gene>
    <name evidence="10" type="ORF">GCM10008906_35430</name>
</gene>
<protein>
    <submittedName>
        <fullName evidence="10">Ger(X)C family spore germination protein</fullName>
    </submittedName>
</protein>
<feature type="domain" description="Spore germination protein N-terminal" evidence="9">
    <location>
        <begin position="22"/>
        <end position="179"/>
    </location>
</feature>
<dbReference type="Proteomes" id="UP001501510">
    <property type="component" value="Unassembled WGS sequence"/>
</dbReference>
<dbReference type="Gene3D" id="3.30.300.210">
    <property type="entry name" value="Nutrient germinant receptor protein C, domain 3"/>
    <property type="match status" value="1"/>
</dbReference>
<name>A0ABN1JUQ0_9CLOT</name>
<evidence type="ECO:0000256" key="3">
    <source>
        <dbReference type="ARBA" id="ARBA00022544"/>
    </source>
</evidence>
<dbReference type="InterPro" id="IPR008844">
    <property type="entry name" value="Spore_GerAC-like"/>
</dbReference>
<evidence type="ECO:0000259" key="9">
    <source>
        <dbReference type="Pfam" id="PF25198"/>
    </source>
</evidence>
<evidence type="ECO:0000256" key="6">
    <source>
        <dbReference type="ARBA" id="ARBA00023139"/>
    </source>
</evidence>
<evidence type="ECO:0000256" key="1">
    <source>
        <dbReference type="ARBA" id="ARBA00004635"/>
    </source>
</evidence>
<evidence type="ECO:0000256" key="2">
    <source>
        <dbReference type="ARBA" id="ARBA00007886"/>
    </source>
</evidence>
<evidence type="ECO:0000313" key="10">
    <source>
        <dbReference type="EMBL" id="GAA0747026.1"/>
    </source>
</evidence>
<accession>A0ABN1JUQ0</accession>
<keyword evidence="11" id="KW-1185">Reference proteome</keyword>
<proteinExistence type="inferred from homology"/>